<keyword evidence="2" id="KW-0812">Transmembrane</keyword>
<feature type="signal peptide" evidence="3">
    <location>
        <begin position="1"/>
        <end position="19"/>
    </location>
</feature>
<evidence type="ECO:0000256" key="1">
    <source>
        <dbReference type="SAM" id="MobiDB-lite"/>
    </source>
</evidence>
<feature type="chain" id="PRO_5003735521" evidence="3">
    <location>
        <begin position="20"/>
        <end position="407"/>
    </location>
</feature>
<name>J0LHP2_AURST</name>
<gene>
    <name evidence="4" type="ORF">AURDEDRAFT_129364</name>
</gene>
<feature type="region of interest" description="Disordered" evidence="1">
    <location>
        <begin position="292"/>
        <end position="362"/>
    </location>
</feature>
<dbReference type="AlphaFoldDB" id="J0LHP2"/>
<feature type="compositionally biased region" description="Basic and acidic residues" evidence="1">
    <location>
        <begin position="319"/>
        <end position="343"/>
    </location>
</feature>
<evidence type="ECO:0000256" key="3">
    <source>
        <dbReference type="SAM" id="SignalP"/>
    </source>
</evidence>
<dbReference type="KEGG" id="adl:AURDEDRAFT_129364"/>
<accession>J0LHP2</accession>
<feature type="transmembrane region" description="Helical" evidence="2">
    <location>
        <begin position="250"/>
        <end position="271"/>
    </location>
</feature>
<keyword evidence="5" id="KW-1185">Reference proteome</keyword>
<evidence type="ECO:0000256" key="2">
    <source>
        <dbReference type="SAM" id="Phobius"/>
    </source>
</evidence>
<feature type="compositionally biased region" description="Low complexity" evidence="1">
    <location>
        <begin position="183"/>
        <end position="209"/>
    </location>
</feature>
<dbReference type="InParanoid" id="J0LHP2"/>
<feature type="region of interest" description="Disordered" evidence="1">
    <location>
        <begin position="385"/>
        <end position="407"/>
    </location>
</feature>
<feature type="region of interest" description="Disordered" evidence="1">
    <location>
        <begin position="180"/>
        <end position="244"/>
    </location>
</feature>
<keyword evidence="2" id="KW-1133">Transmembrane helix</keyword>
<dbReference type="OrthoDB" id="10672912at2759"/>
<evidence type="ECO:0000313" key="4">
    <source>
        <dbReference type="EMBL" id="EJD37659.1"/>
    </source>
</evidence>
<dbReference type="EMBL" id="JH687837">
    <property type="protein sequence ID" value="EJD37659.1"/>
    <property type="molecule type" value="Genomic_DNA"/>
</dbReference>
<dbReference type="Proteomes" id="UP000006514">
    <property type="component" value="Unassembled WGS sequence"/>
</dbReference>
<sequence>MVSLIRLVLITLLAARPRAQPGDEPEIVLASDTERWVLSADANATFIRRSQIASFCPPPAGEENETVILAGRQPLAGFRQITLPFPAFVVEVVFYGAVIGEISPDDQEESIYAEWDEGVNDATRRSPIPKSSFDPKTKAACDIVVFDFADIGSDIHAISLNTYDDGQQIAIYNASLFTRPRQSTPTGTGEPSSSGSATPVSSQSPSVTSDAVAGVSRTSETQGTPRTSSLPPSHAGSDLPPPHSSSPVRIIAIVVPSILIPVVLIFLYLWARTRRRRTNEGLRPYLEAAVPSEAPPAKGDKLSPSMSPYILSGPSRIPPEGDRRSRKPVEMTQARRLEDDRSESPVGDDAVGDDLASEDPAQIEAIQRAMRRAGFSAQALLRSLNRVHPDPGSQDELSSAAPPRYDA</sequence>
<organism evidence="4 5">
    <name type="scientific">Auricularia subglabra (strain TFB-10046 / SS5)</name>
    <name type="common">White-rot fungus</name>
    <name type="synonym">Auricularia delicata (strain TFB10046)</name>
    <dbReference type="NCBI Taxonomy" id="717982"/>
    <lineage>
        <taxon>Eukaryota</taxon>
        <taxon>Fungi</taxon>
        <taxon>Dikarya</taxon>
        <taxon>Basidiomycota</taxon>
        <taxon>Agaricomycotina</taxon>
        <taxon>Agaricomycetes</taxon>
        <taxon>Auriculariales</taxon>
        <taxon>Auriculariaceae</taxon>
        <taxon>Auricularia</taxon>
    </lineage>
</organism>
<feature type="compositionally biased region" description="Polar residues" evidence="1">
    <location>
        <begin position="216"/>
        <end position="231"/>
    </location>
</feature>
<protein>
    <submittedName>
        <fullName evidence="4">Uncharacterized protein</fullName>
    </submittedName>
</protein>
<proteinExistence type="predicted"/>
<evidence type="ECO:0000313" key="5">
    <source>
        <dbReference type="Proteomes" id="UP000006514"/>
    </source>
</evidence>
<reference evidence="5" key="1">
    <citation type="journal article" date="2012" name="Science">
        <title>The Paleozoic origin of enzymatic lignin decomposition reconstructed from 31 fungal genomes.</title>
        <authorList>
            <person name="Floudas D."/>
            <person name="Binder M."/>
            <person name="Riley R."/>
            <person name="Barry K."/>
            <person name="Blanchette R.A."/>
            <person name="Henrissat B."/>
            <person name="Martinez A.T."/>
            <person name="Otillar R."/>
            <person name="Spatafora J.W."/>
            <person name="Yadav J.S."/>
            <person name="Aerts A."/>
            <person name="Benoit I."/>
            <person name="Boyd A."/>
            <person name="Carlson A."/>
            <person name="Copeland A."/>
            <person name="Coutinho P.M."/>
            <person name="de Vries R.P."/>
            <person name="Ferreira P."/>
            <person name="Findley K."/>
            <person name="Foster B."/>
            <person name="Gaskell J."/>
            <person name="Glotzer D."/>
            <person name="Gorecki P."/>
            <person name="Heitman J."/>
            <person name="Hesse C."/>
            <person name="Hori C."/>
            <person name="Igarashi K."/>
            <person name="Jurgens J.A."/>
            <person name="Kallen N."/>
            <person name="Kersten P."/>
            <person name="Kohler A."/>
            <person name="Kuees U."/>
            <person name="Kumar T.K.A."/>
            <person name="Kuo A."/>
            <person name="LaButti K."/>
            <person name="Larrondo L.F."/>
            <person name="Lindquist E."/>
            <person name="Ling A."/>
            <person name="Lombard V."/>
            <person name="Lucas S."/>
            <person name="Lundell T."/>
            <person name="Martin R."/>
            <person name="McLaughlin D.J."/>
            <person name="Morgenstern I."/>
            <person name="Morin E."/>
            <person name="Murat C."/>
            <person name="Nagy L.G."/>
            <person name="Nolan M."/>
            <person name="Ohm R.A."/>
            <person name="Patyshakuliyeva A."/>
            <person name="Rokas A."/>
            <person name="Ruiz-Duenas F.J."/>
            <person name="Sabat G."/>
            <person name="Salamov A."/>
            <person name="Samejima M."/>
            <person name="Schmutz J."/>
            <person name="Slot J.C."/>
            <person name="St John F."/>
            <person name="Stenlid J."/>
            <person name="Sun H."/>
            <person name="Sun S."/>
            <person name="Syed K."/>
            <person name="Tsang A."/>
            <person name="Wiebenga A."/>
            <person name="Young D."/>
            <person name="Pisabarro A."/>
            <person name="Eastwood D.C."/>
            <person name="Martin F."/>
            <person name="Cullen D."/>
            <person name="Grigoriev I.V."/>
            <person name="Hibbett D.S."/>
        </authorList>
    </citation>
    <scope>NUCLEOTIDE SEQUENCE [LARGE SCALE GENOMIC DNA]</scope>
    <source>
        <strain evidence="5">TFB10046</strain>
    </source>
</reference>
<keyword evidence="2" id="KW-0472">Membrane</keyword>
<keyword evidence="3" id="KW-0732">Signal</keyword>